<dbReference type="EMBL" id="DNAN01000274">
    <property type="protein sequence ID" value="HAW75655.1"/>
    <property type="molecule type" value="Genomic_DNA"/>
</dbReference>
<comment type="caution">
    <text evidence="1">The sequence shown here is derived from an EMBL/GenBank/DDBJ whole genome shotgun (WGS) entry which is preliminary data.</text>
</comment>
<reference evidence="1 2" key="1">
    <citation type="journal article" date="2018" name="Nat. Biotechnol.">
        <title>A standardized bacterial taxonomy based on genome phylogeny substantially revises the tree of life.</title>
        <authorList>
            <person name="Parks D.H."/>
            <person name="Chuvochina M."/>
            <person name="Waite D.W."/>
            <person name="Rinke C."/>
            <person name="Skarshewski A."/>
            <person name="Chaumeil P.A."/>
            <person name="Hugenholtz P."/>
        </authorList>
    </citation>
    <scope>NUCLEOTIDE SEQUENCE [LARGE SCALE GENOMIC DNA]</scope>
    <source>
        <strain evidence="1">UBA11978</strain>
    </source>
</reference>
<dbReference type="AlphaFoldDB" id="A0A350P2Y8"/>
<protein>
    <submittedName>
        <fullName evidence="1">Uncharacterized protein</fullName>
    </submittedName>
</protein>
<gene>
    <name evidence="1" type="ORF">DCW74_07970</name>
</gene>
<name>A0A350P2Y8_9ALTE</name>
<accession>A0A350P2Y8</accession>
<organism evidence="1 2">
    <name type="scientific">Alteromonas australica</name>
    <dbReference type="NCBI Taxonomy" id="589873"/>
    <lineage>
        <taxon>Bacteria</taxon>
        <taxon>Pseudomonadati</taxon>
        <taxon>Pseudomonadota</taxon>
        <taxon>Gammaproteobacteria</taxon>
        <taxon>Alteromonadales</taxon>
        <taxon>Alteromonadaceae</taxon>
        <taxon>Alteromonas/Salinimonas group</taxon>
        <taxon>Alteromonas</taxon>
    </lineage>
</organism>
<sequence>MTSTNTNKQPVFVDRPLITCSRITSEVVGDANTLFVQGGQAPVLLVDMDATLSTDNNSGGIIDSIRIQRDNTNIAANPDYTVNAATSGTTIGLVQGQSVYIEETGVLNSAPSFGVGYYTYTGAVASGGVNTAIAYNVGAGFSYISPNQTVVPSVTFVAYLVNGTEQPIPGNGDYRILFSKTLGEGTLAADCSDVMPEITVPVPNQGNTNGLGERTPLKNRAVVLQRGQRLYMGVQQRGAFSTQSGYIPGAHVTAQGGFY</sequence>
<proteinExistence type="predicted"/>
<dbReference type="Proteomes" id="UP000263517">
    <property type="component" value="Unassembled WGS sequence"/>
</dbReference>
<evidence type="ECO:0000313" key="1">
    <source>
        <dbReference type="EMBL" id="HAW75655.1"/>
    </source>
</evidence>
<evidence type="ECO:0000313" key="2">
    <source>
        <dbReference type="Proteomes" id="UP000263517"/>
    </source>
</evidence>